<name>A0A9D0YUZ1_9FIRM</name>
<dbReference type="InterPro" id="IPR001375">
    <property type="entry name" value="Peptidase_S9_cat"/>
</dbReference>
<comment type="similarity">
    <text evidence="1">Belongs to the peptidase S9C family.</text>
</comment>
<dbReference type="FunFam" id="3.40.50.1820:FF:000028">
    <property type="entry name" value="S9 family peptidase"/>
    <property type="match status" value="1"/>
</dbReference>
<protein>
    <submittedName>
        <fullName evidence="5">S9 family peptidase</fullName>
    </submittedName>
</protein>
<dbReference type="GO" id="GO:0004252">
    <property type="term" value="F:serine-type endopeptidase activity"/>
    <property type="evidence" value="ECO:0007669"/>
    <property type="project" value="TreeGrafter"/>
</dbReference>
<dbReference type="EMBL" id="DVFI01000060">
    <property type="protein sequence ID" value="HIQ62741.1"/>
    <property type="molecule type" value="Genomic_DNA"/>
</dbReference>
<evidence type="ECO:0000256" key="1">
    <source>
        <dbReference type="ARBA" id="ARBA00010040"/>
    </source>
</evidence>
<keyword evidence="3" id="KW-0378">Hydrolase</keyword>
<evidence type="ECO:0000313" key="6">
    <source>
        <dbReference type="Proteomes" id="UP000886819"/>
    </source>
</evidence>
<dbReference type="GO" id="GO:0006508">
    <property type="term" value="P:proteolysis"/>
    <property type="evidence" value="ECO:0007669"/>
    <property type="project" value="UniProtKB-KW"/>
</dbReference>
<evidence type="ECO:0000256" key="3">
    <source>
        <dbReference type="ARBA" id="ARBA00022801"/>
    </source>
</evidence>
<accession>A0A9D0YUZ1</accession>
<dbReference type="Gene3D" id="2.120.10.30">
    <property type="entry name" value="TolB, C-terminal domain"/>
    <property type="match status" value="1"/>
</dbReference>
<sequence>MEKLRLRDFLSYQFLSGLIFSPDGRHAAFVAATAKADESGYDRNLWLFNVETGALRQLTFGGDASACEWLDARTLLFSAMRDAKLSERTEKGEALTSYLTLDIDGGEARPFCTVPAKVSRVRALDSNRFVFLCEFRMDGPDLSALEGEAKNSALEALRKEKDYEVLEEIPFWRNGVGFTNRKRKRLYLYTRSTGELSPISQPDADVGSFGLWDGCVLYVSCAFEGKMERTNGLFLYNPAANSTRTLIEQGQFNIREVGMLDGEIVFFASRMQTYGLNESPALYALRDGKPALLWAKDEAPGSNVGSDCRLGGGQSILFAGGWVYYTVARHTGTALVRVNAAGREEVLLPPEGSVDCFDLAGETLLFVGMRGMRLQELYALQAGEVRRLSALNERIVAEKTLSKPEPLFVPSDDVTIEGFVIKPVDFDPARRYPCILDIHGGPKTAYGSVFFHEMQLWANEGYFVVLCNPRGSEGRGDRFADIRGCYGTIDYDDLMRFLDGAIAAYPQIDPQRLGVTGGSYGGFMTNWIIGHTDRFRAAASQRSIANWISKFCTTDIGYYFNADQIQATPWHDPEKLWWHSPLRYADKAVTPTLFIHSDEDYRCWMAEGLQMFTALKYHGIPARLCLFRGENHELSRGGKPCHRVRRLEEITNWFAAYLR</sequence>
<feature type="domain" description="Peptidase S9 prolyl oligopeptidase catalytic" evidence="4">
    <location>
        <begin position="450"/>
        <end position="658"/>
    </location>
</feature>
<evidence type="ECO:0000256" key="2">
    <source>
        <dbReference type="ARBA" id="ARBA00022670"/>
    </source>
</evidence>
<reference evidence="5" key="2">
    <citation type="journal article" date="2021" name="PeerJ">
        <title>Extensive microbial diversity within the chicken gut microbiome revealed by metagenomics and culture.</title>
        <authorList>
            <person name="Gilroy R."/>
            <person name="Ravi A."/>
            <person name="Getino M."/>
            <person name="Pursley I."/>
            <person name="Horton D.L."/>
            <person name="Alikhan N.F."/>
            <person name="Baker D."/>
            <person name="Gharbi K."/>
            <person name="Hall N."/>
            <person name="Watson M."/>
            <person name="Adriaenssens E.M."/>
            <person name="Foster-Nyarko E."/>
            <person name="Jarju S."/>
            <person name="Secka A."/>
            <person name="Antonio M."/>
            <person name="Oren A."/>
            <person name="Chaudhuri R.R."/>
            <person name="La Ragione R."/>
            <person name="Hildebrand F."/>
            <person name="Pallen M.J."/>
        </authorList>
    </citation>
    <scope>NUCLEOTIDE SEQUENCE</scope>
    <source>
        <strain evidence="5">ChiHile30-977</strain>
    </source>
</reference>
<dbReference type="InterPro" id="IPR029058">
    <property type="entry name" value="AB_hydrolase_fold"/>
</dbReference>
<dbReference type="SUPFAM" id="SSF82171">
    <property type="entry name" value="DPP6 N-terminal domain-like"/>
    <property type="match status" value="1"/>
</dbReference>
<reference evidence="5" key="1">
    <citation type="submission" date="2020-10" db="EMBL/GenBank/DDBJ databases">
        <authorList>
            <person name="Gilroy R."/>
        </authorList>
    </citation>
    <scope>NUCLEOTIDE SEQUENCE</scope>
    <source>
        <strain evidence="5">ChiHile30-977</strain>
    </source>
</reference>
<dbReference type="SUPFAM" id="SSF53474">
    <property type="entry name" value="alpha/beta-Hydrolases"/>
    <property type="match status" value="1"/>
</dbReference>
<proteinExistence type="inferred from homology"/>
<gene>
    <name evidence="5" type="ORF">IAA66_04035</name>
</gene>
<dbReference type="Pfam" id="PF00326">
    <property type="entry name" value="Peptidase_S9"/>
    <property type="match status" value="1"/>
</dbReference>
<dbReference type="Proteomes" id="UP000886819">
    <property type="component" value="Unassembled WGS sequence"/>
</dbReference>
<evidence type="ECO:0000259" key="4">
    <source>
        <dbReference type="Pfam" id="PF00326"/>
    </source>
</evidence>
<dbReference type="AlphaFoldDB" id="A0A9D0YUZ1"/>
<dbReference type="PANTHER" id="PTHR42776:SF27">
    <property type="entry name" value="DIPEPTIDYL PEPTIDASE FAMILY MEMBER 6"/>
    <property type="match status" value="1"/>
</dbReference>
<dbReference type="InterPro" id="IPR011042">
    <property type="entry name" value="6-blade_b-propeller_TolB-like"/>
</dbReference>
<evidence type="ECO:0000313" key="5">
    <source>
        <dbReference type="EMBL" id="HIQ62741.1"/>
    </source>
</evidence>
<dbReference type="Gene3D" id="3.40.50.1820">
    <property type="entry name" value="alpha/beta hydrolase"/>
    <property type="match status" value="1"/>
</dbReference>
<keyword evidence="2" id="KW-0645">Protease</keyword>
<organism evidence="5 6">
    <name type="scientific">Candidatus Avichristensenella intestinipullorum</name>
    <dbReference type="NCBI Taxonomy" id="2840693"/>
    <lineage>
        <taxon>Bacteria</taxon>
        <taxon>Bacillati</taxon>
        <taxon>Bacillota</taxon>
        <taxon>Clostridia</taxon>
        <taxon>Candidatus Avichristensenella</taxon>
    </lineage>
</organism>
<comment type="caution">
    <text evidence="5">The sequence shown here is derived from an EMBL/GenBank/DDBJ whole genome shotgun (WGS) entry which is preliminary data.</text>
</comment>
<dbReference type="PANTHER" id="PTHR42776">
    <property type="entry name" value="SERINE PEPTIDASE S9 FAMILY MEMBER"/>
    <property type="match status" value="1"/>
</dbReference>